<dbReference type="OrthoDB" id="5575at2759"/>
<dbReference type="EMBL" id="KB467909">
    <property type="protein sequence ID" value="PCH37019.1"/>
    <property type="molecule type" value="Genomic_DNA"/>
</dbReference>
<gene>
    <name evidence="3" type="ORF">WOLCODRAFT_157719</name>
</gene>
<feature type="compositionally biased region" description="Basic and acidic residues" evidence="1">
    <location>
        <begin position="54"/>
        <end position="81"/>
    </location>
</feature>
<evidence type="ECO:0000256" key="1">
    <source>
        <dbReference type="SAM" id="MobiDB-lite"/>
    </source>
</evidence>
<feature type="region of interest" description="Disordered" evidence="1">
    <location>
        <begin position="31"/>
        <end position="81"/>
    </location>
</feature>
<keyword evidence="4" id="KW-1185">Reference proteome</keyword>
<dbReference type="Proteomes" id="UP000218811">
    <property type="component" value="Unassembled WGS sequence"/>
</dbReference>
<dbReference type="STRING" id="742152.A0A2H3JE57"/>
<reference evidence="3 4" key="1">
    <citation type="journal article" date="2012" name="Science">
        <title>The Paleozoic origin of enzymatic lignin decomposition reconstructed from 31 fungal genomes.</title>
        <authorList>
            <person name="Floudas D."/>
            <person name="Binder M."/>
            <person name="Riley R."/>
            <person name="Barry K."/>
            <person name="Blanchette R.A."/>
            <person name="Henrissat B."/>
            <person name="Martinez A.T."/>
            <person name="Otillar R."/>
            <person name="Spatafora J.W."/>
            <person name="Yadav J.S."/>
            <person name="Aerts A."/>
            <person name="Benoit I."/>
            <person name="Boyd A."/>
            <person name="Carlson A."/>
            <person name="Copeland A."/>
            <person name="Coutinho P.M."/>
            <person name="de Vries R.P."/>
            <person name="Ferreira P."/>
            <person name="Findley K."/>
            <person name="Foster B."/>
            <person name="Gaskell J."/>
            <person name="Glotzer D."/>
            <person name="Gorecki P."/>
            <person name="Heitman J."/>
            <person name="Hesse C."/>
            <person name="Hori C."/>
            <person name="Igarashi K."/>
            <person name="Jurgens J.A."/>
            <person name="Kallen N."/>
            <person name="Kersten P."/>
            <person name="Kohler A."/>
            <person name="Kuees U."/>
            <person name="Kumar T.K.A."/>
            <person name="Kuo A."/>
            <person name="LaButti K."/>
            <person name="Larrondo L.F."/>
            <person name="Lindquist E."/>
            <person name="Ling A."/>
            <person name="Lombard V."/>
            <person name="Lucas S."/>
            <person name="Lundell T."/>
            <person name="Martin R."/>
            <person name="McLaughlin D.J."/>
            <person name="Morgenstern I."/>
            <person name="Morin E."/>
            <person name="Murat C."/>
            <person name="Nagy L.G."/>
            <person name="Nolan M."/>
            <person name="Ohm R.A."/>
            <person name="Patyshakuliyeva A."/>
            <person name="Rokas A."/>
            <person name="Ruiz-Duenas F.J."/>
            <person name="Sabat G."/>
            <person name="Salamov A."/>
            <person name="Samejima M."/>
            <person name="Schmutz J."/>
            <person name="Slot J.C."/>
            <person name="St John F."/>
            <person name="Stenlid J."/>
            <person name="Sun H."/>
            <person name="Sun S."/>
            <person name="Syed K."/>
            <person name="Tsang A."/>
            <person name="Wiebenga A."/>
            <person name="Young D."/>
            <person name="Pisabarro A."/>
            <person name="Eastwood D.C."/>
            <person name="Martin F."/>
            <person name="Cullen D."/>
            <person name="Grigoriev I.V."/>
            <person name="Hibbett D.S."/>
        </authorList>
    </citation>
    <scope>NUCLEOTIDE SEQUENCE [LARGE SCALE GENOMIC DNA]</scope>
    <source>
        <strain evidence="3 4">MD-104</strain>
    </source>
</reference>
<dbReference type="AlphaFoldDB" id="A0A2H3JE57"/>
<dbReference type="OMA" id="MSERQPK"/>
<evidence type="ECO:0000259" key="2">
    <source>
        <dbReference type="Pfam" id="PF21188"/>
    </source>
</evidence>
<sequence>MSAKWDLSSYSYAAISSLILTANRSALLRRDKEPDGVPTSLAGRIDSCEMGSRVQRETPKDLEEKKKQKATDKQDMSERQPKCRAEATGFGYMDIIKATQDVEGLMYLAQQRRASAADTVLETLKNENMKDFDKKKEVEEVVGPISNEMFSQLLDLSKKMTNYGAEDEMQVDPHLERKDAEIDEEMGVAVVLDKEEEEEEGFEIRDKSDEENEEAEETGEAPLSYSKEMRNSLLGRQISNVYPDPVTATEEAAAVLSILGSESNL</sequence>
<proteinExistence type="predicted"/>
<organism evidence="3 4">
    <name type="scientific">Wolfiporia cocos (strain MD-104)</name>
    <name type="common">Brown rot fungus</name>
    <dbReference type="NCBI Taxonomy" id="742152"/>
    <lineage>
        <taxon>Eukaryota</taxon>
        <taxon>Fungi</taxon>
        <taxon>Dikarya</taxon>
        <taxon>Basidiomycota</taxon>
        <taxon>Agaricomycotina</taxon>
        <taxon>Agaricomycetes</taxon>
        <taxon>Polyporales</taxon>
        <taxon>Phaeolaceae</taxon>
        <taxon>Wolfiporia</taxon>
    </lineage>
</organism>
<protein>
    <recommendedName>
        <fullName evidence="2">Pre-mRNA-splicing helicase BRR2-like plug domain-containing protein</fullName>
    </recommendedName>
</protein>
<feature type="domain" description="Pre-mRNA-splicing helicase BRR2-like plug" evidence="2">
    <location>
        <begin position="115"/>
        <end position="156"/>
    </location>
</feature>
<evidence type="ECO:0000313" key="3">
    <source>
        <dbReference type="EMBL" id="PCH37019.1"/>
    </source>
</evidence>
<name>A0A2H3JE57_WOLCO</name>
<dbReference type="Pfam" id="PF21188">
    <property type="entry name" value="BRR2_plug"/>
    <property type="match status" value="1"/>
</dbReference>
<evidence type="ECO:0000313" key="4">
    <source>
        <dbReference type="Proteomes" id="UP000218811"/>
    </source>
</evidence>
<feature type="region of interest" description="Disordered" evidence="1">
    <location>
        <begin position="195"/>
        <end position="228"/>
    </location>
</feature>
<feature type="compositionally biased region" description="Acidic residues" evidence="1">
    <location>
        <begin position="209"/>
        <end position="219"/>
    </location>
</feature>
<accession>A0A2H3JE57</accession>
<dbReference type="InterPro" id="IPR048863">
    <property type="entry name" value="BRR2_plug"/>
</dbReference>